<organism evidence="1">
    <name type="scientific">Aphanomyces invadans</name>
    <dbReference type="NCBI Taxonomy" id="157072"/>
    <lineage>
        <taxon>Eukaryota</taxon>
        <taxon>Sar</taxon>
        <taxon>Stramenopiles</taxon>
        <taxon>Oomycota</taxon>
        <taxon>Saprolegniomycetes</taxon>
        <taxon>Saprolegniales</taxon>
        <taxon>Verrucalvaceae</taxon>
        <taxon>Aphanomyces</taxon>
    </lineage>
</organism>
<dbReference type="AlphaFoldDB" id="A0A024UNG9"/>
<dbReference type="OrthoDB" id="79137at2759"/>
<accession>A0A024UNG9</accession>
<sequence length="303" mass="33337">MKELRGVDGAPSGQLVEVTLGRRQYVVKVQDAEDFRLTPSSLGSSSGDRSKAVLCDNVVIGSVGISWTRADLVHLVQDHMRTCIAATDPWNRLVNVLLATHPNALVTVDYSAAHYLLAIAVPFASTNTTMHIRMHADIRIHDACVEYSCNEGSLTVILDTPRDIQDALDVVERQRLCRIAFLDAMSHQLLVLSFDAVHHGSFDCAIVHDKMEVCWIDVVRVTFAPTWGLPSSQAIQAAHQAAGIPYLSIVLIDASGEYPIEIATAEMNSFYAMLIAVPATAASFSSWLRRVLIQRHERHSPID</sequence>
<dbReference type="GeneID" id="20079316"/>
<reference evidence="1" key="1">
    <citation type="submission" date="2013-12" db="EMBL/GenBank/DDBJ databases">
        <title>The Genome Sequence of Aphanomyces invadans NJM9701.</title>
        <authorList>
            <consortium name="The Broad Institute Genomics Platform"/>
            <person name="Russ C."/>
            <person name="Tyler B."/>
            <person name="van West P."/>
            <person name="Dieguez-Uribeondo J."/>
            <person name="Young S.K."/>
            <person name="Zeng Q."/>
            <person name="Gargeya S."/>
            <person name="Fitzgerald M."/>
            <person name="Abouelleil A."/>
            <person name="Alvarado L."/>
            <person name="Chapman S.B."/>
            <person name="Gainer-Dewar J."/>
            <person name="Goldberg J."/>
            <person name="Griggs A."/>
            <person name="Gujja S."/>
            <person name="Hansen M."/>
            <person name="Howarth C."/>
            <person name="Imamovic A."/>
            <person name="Ireland A."/>
            <person name="Larimer J."/>
            <person name="McCowan C."/>
            <person name="Murphy C."/>
            <person name="Pearson M."/>
            <person name="Poon T.W."/>
            <person name="Priest M."/>
            <person name="Roberts A."/>
            <person name="Saif S."/>
            <person name="Shea T."/>
            <person name="Sykes S."/>
            <person name="Wortman J."/>
            <person name="Nusbaum C."/>
            <person name="Birren B."/>
        </authorList>
    </citation>
    <scope>NUCLEOTIDE SEQUENCE [LARGE SCALE GENOMIC DNA]</scope>
    <source>
        <strain evidence="1">NJM9701</strain>
    </source>
</reference>
<name>A0A024UNG9_9STRA</name>
<proteinExistence type="predicted"/>
<dbReference type="VEuPathDB" id="FungiDB:H310_02266"/>
<gene>
    <name evidence="1" type="ORF">H310_02266</name>
</gene>
<protein>
    <submittedName>
        <fullName evidence="1">Uncharacterized protein</fullName>
    </submittedName>
</protein>
<dbReference type="RefSeq" id="XP_008863937.1">
    <property type="nucleotide sequence ID" value="XM_008865715.1"/>
</dbReference>
<dbReference type="EMBL" id="KI913954">
    <property type="protein sequence ID" value="ETW07844.1"/>
    <property type="molecule type" value="Genomic_DNA"/>
</dbReference>
<evidence type="ECO:0000313" key="1">
    <source>
        <dbReference type="EMBL" id="ETW07844.1"/>
    </source>
</evidence>